<dbReference type="EMBL" id="KV425944">
    <property type="protein sequence ID" value="KZV96325.1"/>
    <property type="molecule type" value="Genomic_DNA"/>
</dbReference>
<dbReference type="Gene3D" id="3.55.40.20">
    <property type="entry name" value="Iron/manganese superoxide dismutase, C-terminal domain"/>
    <property type="match status" value="1"/>
</dbReference>
<organism evidence="2 3">
    <name type="scientific">Exidia glandulosa HHB12029</name>
    <dbReference type="NCBI Taxonomy" id="1314781"/>
    <lineage>
        <taxon>Eukaryota</taxon>
        <taxon>Fungi</taxon>
        <taxon>Dikarya</taxon>
        <taxon>Basidiomycota</taxon>
        <taxon>Agaricomycotina</taxon>
        <taxon>Agaricomycetes</taxon>
        <taxon>Auriculariales</taxon>
        <taxon>Exidiaceae</taxon>
        <taxon>Exidia</taxon>
    </lineage>
</organism>
<protein>
    <submittedName>
        <fullName evidence="2">Uncharacterized protein</fullName>
    </submittedName>
</protein>
<evidence type="ECO:0000313" key="3">
    <source>
        <dbReference type="Proteomes" id="UP000077266"/>
    </source>
</evidence>
<evidence type="ECO:0000256" key="1">
    <source>
        <dbReference type="SAM" id="MobiDB-lite"/>
    </source>
</evidence>
<keyword evidence="3" id="KW-1185">Reference proteome</keyword>
<evidence type="ECO:0000313" key="2">
    <source>
        <dbReference type="EMBL" id="KZV96325.1"/>
    </source>
</evidence>
<accession>A0A165KH30</accession>
<dbReference type="AlphaFoldDB" id="A0A165KH30"/>
<dbReference type="InterPro" id="IPR036314">
    <property type="entry name" value="SOD_C_sf"/>
</dbReference>
<reference evidence="2 3" key="1">
    <citation type="journal article" date="2016" name="Mol. Biol. Evol.">
        <title>Comparative Genomics of Early-Diverging Mushroom-Forming Fungi Provides Insights into the Origins of Lignocellulose Decay Capabilities.</title>
        <authorList>
            <person name="Nagy L.G."/>
            <person name="Riley R."/>
            <person name="Tritt A."/>
            <person name="Adam C."/>
            <person name="Daum C."/>
            <person name="Floudas D."/>
            <person name="Sun H."/>
            <person name="Yadav J.S."/>
            <person name="Pangilinan J."/>
            <person name="Larsson K.H."/>
            <person name="Matsuura K."/>
            <person name="Barry K."/>
            <person name="Labutti K."/>
            <person name="Kuo R."/>
            <person name="Ohm R.A."/>
            <person name="Bhattacharya S.S."/>
            <person name="Shirouzu T."/>
            <person name="Yoshinaga Y."/>
            <person name="Martin F.M."/>
            <person name="Grigoriev I.V."/>
            <person name="Hibbett D.S."/>
        </authorList>
    </citation>
    <scope>NUCLEOTIDE SEQUENCE [LARGE SCALE GENOMIC DNA]</scope>
    <source>
        <strain evidence="2 3">HHB12029</strain>
    </source>
</reference>
<proteinExistence type="predicted"/>
<dbReference type="STRING" id="1314781.A0A165KH30"/>
<gene>
    <name evidence="2" type="ORF">EXIGLDRAFT_431782</name>
</gene>
<name>A0A165KH30_EXIGL</name>
<dbReference type="SUPFAM" id="SSF54719">
    <property type="entry name" value="Fe,Mn superoxide dismutase (SOD), C-terminal domain"/>
    <property type="match status" value="1"/>
</dbReference>
<sequence length="179" mass="20470">MNERLSVWRLVDGTSSRRQCPRNTREYRRNRRRRAHAVASHSVSSHPYLFDRRRCQQHFRGLVFLLLSNMPFLTYDAITRDCGSLDNLKAELSVSPTALSRALARAGFSPTGRPTRPRSSRFPTRTQSSPYICSSIAVCGHAYCLQDKDVRSDYPKAIWNGIHFEEGEKRLVEVVAASK</sequence>
<dbReference type="OrthoDB" id="239262at2759"/>
<dbReference type="Proteomes" id="UP000077266">
    <property type="component" value="Unassembled WGS sequence"/>
</dbReference>
<dbReference type="InParanoid" id="A0A165KH30"/>
<feature type="region of interest" description="Disordered" evidence="1">
    <location>
        <begin position="107"/>
        <end position="127"/>
    </location>
</feature>